<gene>
    <name evidence="2" type="ORF">TCIL3000_0_11240</name>
</gene>
<accession>F9WFU4</accession>
<dbReference type="EMBL" id="CAEQ01002184">
    <property type="protein sequence ID" value="CCD16174.1"/>
    <property type="molecule type" value="Genomic_DNA"/>
</dbReference>
<evidence type="ECO:0000313" key="2">
    <source>
        <dbReference type="EMBL" id="CCD16174.1"/>
    </source>
</evidence>
<reference evidence="3" key="1">
    <citation type="submission" date="2011-07" db="EMBL/GenBank/DDBJ databases">
        <title>Divergent evolution of antigenic variation in African trypanosomes.</title>
        <authorList>
            <person name="Jackson A.P."/>
            <person name="Berry A."/>
            <person name="Allison H.C."/>
            <person name="Burton P."/>
            <person name="Anderson J."/>
            <person name="Aslett M."/>
            <person name="Brown R."/>
            <person name="Corton N."/>
            <person name="Harris D."/>
            <person name="Hauser H."/>
            <person name="Gamble J."/>
            <person name="Gilderthorp R."/>
            <person name="McQuillan J."/>
            <person name="Quail M.A."/>
            <person name="Sanders M."/>
            <person name="Van Tonder A."/>
            <person name="Ginger M.L."/>
            <person name="Donelson J.E."/>
            <person name="Field M.C."/>
            <person name="Barry J.D."/>
            <person name="Berriman M."/>
            <person name="Hertz-Fowler C."/>
        </authorList>
    </citation>
    <scope>NUCLEOTIDE SEQUENCE [LARGE SCALE GENOMIC DNA]</scope>
    <source>
        <strain evidence="3">IL3000</strain>
    </source>
</reference>
<protein>
    <submittedName>
        <fullName evidence="2">WGS project CAEQ00000000 data, annotated contig 423</fullName>
    </submittedName>
</protein>
<comment type="caution">
    <text evidence="2">The sequence shown here is derived from an EMBL/GenBank/DDBJ whole genome shotgun (WGS) entry which is preliminary data.</text>
</comment>
<sequence>MFVRMTCCLSMVIRASIRARGTYGKQIKQKVAAYDGRFHCINASFGQTHCGALHWQQQLDWQLCLWGITKWMGSCEWDGNMTAVRATFVAAAWIFVSLFGGTVSVDEASAREAIGSQRDETPHNAITKGATQRECTPTDRGRCNKWKESADHKGSVLYWNGLDFLIG</sequence>
<proteinExistence type="predicted"/>
<reference evidence="2 3" key="2">
    <citation type="journal article" date="2012" name="Proc. Natl. Acad. Sci. U.S.A.">
        <title>Antigenic diversity is generated by distinct evolutionary mechanisms in African trypanosome species.</title>
        <authorList>
            <person name="Jackson A.P."/>
            <person name="Berry A."/>
            <person name="Aslett M."/>
            <person name="Allison H.C."/>
            <person name="Burton P."/>
            <person name="Vavrova-Anderson J."/>
            <person name="Brown R."/>
            <person name="Browne H."/>
            <person name="Corton N."/>
            <person name="Hauser H."/>
            <person name="Gamble J."/>
            <person name="Gilderthorp R."/>
            <person name="Marcello L."/>
            <person name="McQuillan J."/>
            <person name="Otto T.D."/>
            <person name="Quail M.A."/>
            <person name="Sanders M.J."/>
            <person name="van Tonder A."/>
            <person name="Ginger M.L."/>
            <person name="Field M.C."/>
            <person name="Barry J.D."/>
            <person name="Hertz-Fowler C."/>
            <person name="Berriman M."/>
        </authorList>
    </citation>
    <scope>NUCLEOTIDE SEQUENCE [LARGE SCALE GENOMIC DNA]</scope>
    <source>
        <strain evidence="2 3">IL3000</strain>
    </source>
</reference>
<evidence type="ECO:0000256" key="1">
    <source>
        <dbReference type="SAM" id="MobiDB-lite"/>
    </source>
</evidence>
<dbReference type="Proteomes" id="UP000000702">
    <property type="component" value="Unassembled WGS sequence"/>
</dbReference>
<feature type="region of interest" description="Disordered" evidence="1">
    <location>
        <begin position="116"/>
        <end position="137"/>
    </location>
</feature>
<dbReference type="AlphaFoldDB" id="F9WFU4"/>
<evidence type="ECO:0000313" key="3">
    <source>
        <dbReference type="Proteomes" id="UP000000702"/>
    </source>
</evidence>
<name>F9WFU4_TRYCI</name>
<dbReference type="VEuPathDB" id="TriTrypDB:TcIL3000_0_11240"/>
<keyword evidence="3" id="KW-1185">Reference proteome</keyword>
<organism evidence="2 3">
    <name type="scientific">Trypanosoma congolense (strain IL3000)</name>
    <dbReference type="NCBI Taxonomy" id="1068625"/>
    <lineage>
        <taxon>Eukaryota</taxon>
        <taxon>Discoba</taxon>
        <taxon>Euglenozoa</taxon>
        <taxon>Kinetoplastea</taxon>
        <taxon>Metakinetoplastina</taxon>
        <taxon>Trypanosomatida</taxon>
        <taxon>Trypanosomatidae</taxon>
        <taxon>Trypanosoma</taxon>
        <taxon>Nannomonas</taxon>
    </lineage>
</organism>